<evidence type="ECO:0000313" key="2">
    <source>
        <dbReference type="Proteomes" id="UP000024635"/>
    </source>
</evidence>
<dbReference type="EMBL" id="JARK01001473">
    <property type="protein sequence ID" value="EYB97739.1"/>
    <property type="molecule type" value="Genomic_DNA"/>
</dbReference>
<dbReference type="AlphaFoldDB" id="A0A016T563"/>
<reference evidence="2" key="1">
    <citation type="journal article" date="2015" name="Nat. Genet.">
        <title>The genome and transcriptome of the zoonotic hookworm Ancylostoma ceylanicum identify infection-specific gene families.</title>
        <authorList>
            <person name="Schwarz E.M."/>
            <person name="Hu Y."/>
            <person name="Antoshechkin I."/>
            <person name="Miller M.M."/>
            <person name="Sternberg P.W."/>
            <person name="Aroian R.V."/>
        </authorList>
    </citation>
    <scope>NUCLEOTIDE SEQUENCE</scope>
    <source>
        <strain evidence="2">HY135</strain>
    </source>
</reference>
<gene>
    <name evidence="1" type="primary">Acey_s0137.g1993</name>
    <name evidence="1" type="ORF">Y032_0137g1993</name>
</gene>
<evidence type="ECO:0000313" key="1">
    <source>
        <dbReference type="EMBL" id="EYB97739.1"/>
    </source>
</evidence>
<comment type="caution">
    <text evidence="1">The sequence shown here is derived from an EMBL/GenBank/DDBJ whole genome shotgun (WGS) entry which is preliminary data.</text>
</comment>
<keyword evidence="2" id="KW-1185">Reference proteome</keyword>
<protein>
    <submittedName>
        <fullName evidence="1">Uncharacterized protein</fullName>
    </submittedName>
</protein>
<proteinExistence type="predicted"/>
<dbReference type="Proteomes" id="UP000024635">
    <property type="component" value="Unassembled WGS sequence"/>
</dbReference>
<accession>A0A016T563</accession>
<sequence length="97" mass="11012">MVSETRFPRRGLYQFAGTNLRAKTCITVDLINWTGQDVFTRRCCCGVQPAPSTRPCSKKRLEKYGSRAICVDDTFYRTPYSLRLATVVARHASYLIG</sequence>
<organism evidence="1 2">
    <name type="scientific">Ancylostoma ceylanicum</name>
    <dbReference type="NCBI Taxonomy" id="53326"/>
    <lineage>
        <taxon>Eukaryota</taxon>
        <taxon>Metazoa</taxon>
        <taxon>Ecdysozoa</taxon>
        <taxon>Nematoda</taxon>
        <taxon>Chromadorea</taxon>
        <taxon>Rhabditida</taxon>
        <taxon>Rhabditina</taxon>
        <taxon>Rhabditomorpha</taxon>
        <taxon>Strongyloidea</taxon>
        <taxon>Ancylostomatidae</taxon>
        <taxon>Ancylostomatinae</taxon>
        <taxon>Ancylostoma</taxon>
    </lineage>
</organism>
<name>A0A016T563_9BILA</name>